<dbReference type="SUPFAM" id="SSF52540">
    <property type="entry name" value="P-loop containing nucleoside triphosphate hydrolases"/>
    <property type="match status" value="1"/>
</dbReference>
<dbReference type="RefSeq" id="WP_092755558.1">
    <property type="nucleotide sequence ID" value="NZ_FOCG01000002.1"/>
</dbReference>
<evidence type="ECO:0000259" key="4">
    <source>
        <dbReference type="PROSITE" id="PS50893"/>
    </source>
</evidence>
<dbReference type="Proteomes" id="UP000199158">
    <property type="component" value="Unassembled WGS sequence"/>
</dbReference>
<gene>
    <name evidence="5" type="ORF">SAMN05216180_2448</name>
</gene>
<dbReference type="OrthoDB" id="9804819at2"/>
<dbReference type="InterPro" id="IPR051782">
    <property type="entry name" value="ABC_Transporter_VariousFunc"/>
</dbReference>
<dbReference type="STRING" id="474960.SAMN05216180_2448"/>
<evidence type="ECO:0000256" key="1">
    <source>
        <dbReference type="ARBA" id="ARBA00022448"/>
    </source>
</evidence>
<evidence type="ECO:0000256" key="2">
    <source>
        <dbReference type="ARBA" id="ARBA00022741"/>
    </source>
</evidence>
<dbReference type="PANTHER" id="PTHR42939:SF1">
    <property type="entry name" value="ABC TRANSPORTER ATP-BINDING PROTEIN ALBC-RELATED"/>
    <property type="match status" value="1"/>
</dbReference>
<dbReference type="GO" id="GO:0016887">
    <property type="term" value="F:ATP hydrolysis activity"/>
    <property type="evidence" value="ECO:0007669"/>
    <property type="project" value="InterPro"/>
</dbReference>
<dbReference type="GO" id="GO:0005524">
    <property type="term" value="F:ATP binding"/>
    <property type="evidence" value="ECO:0007669"/>
    <property type="project" value="UniProtKB-KW"/>
</dbReference>
<dbReference type="Pfam" id="PF00005">
    <property type="entry name" value="ABC_tran"/>
    <property type="match status" value="1"/>
</dbReference>
<dbReference type="PANTHER" id="PTHR42939">
    <property type="entry name" value="ABC TRANSPORTER ATP-BINDING PROTEIN ALBC-RELATED"/>
    <property type="match status" value="1"/>
</dbReference>
<dbReference type="EMBL" id="FOCG01000002">
    <property type="protein sequence ID" value="SEN00835.1"/>
    <property type="molecule type" value="Genomic_DNA"/>
</dbReference>
<keyword evidence="3 5" id="KW-0067">ATP-binding</keyword>
<evidence type="ECO:0000313" key="5">
    <source>
        <dbReference type="EMBL" id="SEN00835.1"/>
    </source>
</evidence>
<keyword evidence="1" id="KW-0813">Transport</keyword>
<dbReference type="SMART" id="SM00382">
    <property type="entry name" value="AAA"/>
    <property type="match status" value="1"/>
</dbReference>
<accession>A0A1H8D0U6</accession>
<proteinExistence type="predicted"/>
<feature type="domain" description="ABC transporter" evidence="4">
    <location>
        <begin position="2"/>
        <end position="227"/>
    </location>
</feature>
<keyword evidence="6" id="KW-1185">Reference proteome</keyword>
<dbReference type="InterPro" id="IPR003593">
    <property type="entry name" value="AAA+_ATPase"/>
</dbReference>
<reference evidence="5 6" key="1">
    <citation type="submission" date="2016-10" db="EMBL/GenBank/DDBJ databases">
        <authorList>
            <person name="de Groot N.N."/>
        </authorList>
    </citation>
    <scope>NUCLEOTIDE SEQUENCE [LARGE SCALE GENOMIC DNA]</scope>
    <source>
        <strain evidence="5 6">CGMCC 1.5070</strain>
    </source>
</reference>
<dbReference type="InterPro" id="IPR027417">
    <property type="entry name" value="P-loop_NTPase"/>
</dbReference>
<name>A0A1H8D0U6_9FIRM</name>
<keyword evidence="2" id="KW-0547">Nucleotide-binding</keyword>
<dbReference type="CDD" id="cd03230">
    <property type="entry name" value="ABC_DR_subfamily_A"/>
    <property type="match status" value="1"/>
</dbReference>
<evidence type="ECO:0000256" key="3">
    <source>
        <dbReference type="ARBA" id="ARBA00022840"/>
    </source>
</evidence>
<dbReference type="PROSITE" id="PS50893">
    <property type="entry name" value="ABC_TRANSPORTER_2"/>
    <property type="match status" value="1"/>
</dbReference>
<sequence length="299" mass="33640">MIKATNLTKRFDDNVALASLTTEITAGSIYGLVGSNGAGKSTFLRLIAGVYHADEGSIQVDGQPVFENSQVKDKIFFLADELFFFSNYTMNQMAKFYSGLYTNWSQKIYNQLCVTFPVNANKRINTFSKGMQRQVAVILALSTRPEILLLDEAFDGLDPVIRGLVRKILADEVANRGITVIISSHNLRELEDLCDQVGVLHHGKILFQRDIDDLKLGFFKVQCAFKPLPEKTAFSGLDLLQFDTRGSLVNLIARGKRDEILEYIEKMSPLFVETIPLTLEEVFIHEMEAVGYDYSNILF</sequence>
<dbReference type="InterPro" id="IPR003439">
    <property type="entry name" value="ABC_transporter-like_ATP-bd"/>
</dbReference>
<evidence type="ECO:0000313" key="6">
    <source>
        <dbReference type="Proteomes" id="UP000199158"/>
    </source>
</evidence>
<organism evidence="5 6">
    <name type="scientific">Hydrogenoanaerobacterium saccharovorans</name>
    <dbReference type="NCBI Taxonomy" id="474960"/>
    <lineage>
        <taxon>Bacteria</taxon>
        <taxon>Bacillati</taxon>
        <taxon>Bacillota</taxon>
        <taxon>Clostridia</taxon>
        <taxon>Eubacteriales</taxon>
        <taxon>Oscillospiraceae</taxon>
        <taxon>Hydrogenoanaerobacterium</taxon>
    </lineage>
</organism>
<dbReference type="Gene3D" id="3.40.50.300">
    <property type="entry name" value="P-loop containing nucleotide triphosphate hydrolases"/>
    <property type="match status" value="1"/>
</dbReference>
<dbReference type="AlphaFoldDB" id="A0A1H8D0U6"/>
<protein>
    <submittedName>
        <fullName evidence="5">ABC-2 type transport system ATP-binding protein</fullName>
    </submittedName>
</protein>